<dbReference type="Gene3D" id="3.40.50.10810">
    <property type="entry name" value="Tandem AAA-ATPase domain"/>
    <property type="match status" value="1"/>
</dbReference>
<accession>A0A8H7Q3T7</accession>
<evidence type="ECO:0000256" key="7">
    <source>
        <dbReference type="ARBA" id="ARBA00023125"/>
    </source>
</evidence>
<keyword evidence="6" id="KW-0067">ATP-binding</keyword>
<feature type="domain" description="Helicase ATP-binding" evidence="12">
    <location>
        <begin position="1329"/>
        <end position="1501"/>
    </location>
</feature>
<evidence type="ECO:0000256" key="8">
    <source>
        <dbReference type="ARBA" id="ARBA00023242"/>
    </source>
</evidence>
<keyword evidence="8" id="KW-0539">Nucleus</keyword>
<dbReference type="InterPro" id="IPR000330">
    <property type="entry name" value="SNF2_N"/>
</dbReference>
<evidence type="ECO:0000256" key="4">
    <source>
        <dbReference type="ARBA" id="ARBA00022801"/>
    </source>
</evidence>
<evidence type="ECO:0000259" key="12">
    <source>
        <dbReference type="PROSITE" id="PS51192"/>
    </source>
</evidence>
<dbReference type="InterPro" id="IPR001650">
    <property type="entry name" value="Helicase_C-like"/>
</dbReference>
<keyword evidence="2" id="KW-0677">Repeat</keyword>
<dbReference type="EMBL" id="JAEPQZ010000002">
    <property type="protein sequence ID" value="KAG2185020.1"/>
    <property type="molecule type" value="Genomic_DNA"/>
</dbReference>
<dbReference type="GO" id="GO:0003677">
    <property type="term" value="F:DNA binding"/>
    <property type="evidence" value="ECO:0007669"/>
    <property type="project" value="UniProtKB-KW"/>
</dbReference>
<keyword evidence="15" id="KW-1185">Reference proteome</keyword>
<evidence type="ECO:0000256" key="10">
    <source>
        <dbReference type="ARBA" id="ARBA00081329"/>
    </source>
</evidence>
<keyword evidence="7" id="KW-0238">DNA-binding</keyword>
<dbReference type="CDD" id="cd17999">
    <property type="entry name" value="DEXHc_Mot1"/>
    <property type="match status" value="1"/>
</dbReference>
<dbReference type="GO" id="GO:0017025">
    <property type="term" value="F:TBP-class protein binding"/>
    <property type="evidence" value="ECO:0007669"/>
    <property type="project" value="InterPro"/>
</dbReference>
<feature type="region of interest" description="Disordered" evidence="11">
    <location>
        <begin position="71"/>
        <end position="95"/>
    </location>
</feature>
<dbReference type="PANTHER" id="PTHR36498">
    <property type="entry name" value="TATA-BINDING PROTEIN-ASSOCIATED FACTOR 172"/>
    <property type="match status" value="1"/>
</dbReference>
<dbReference type="PANTHER" id="PTHR36498:SF1">
    <property type="entry name" value="TATA-BINDING PROTEIN-ASSOCIATED FACTOR 172"/>
    <property type="match status" value="1"/>
</dbReference>
<keyword evidence="5" id="KW-0347">Helicase</keyword>
<dbReference type="GO" id="GO:0005524">
    <property type="term" value="F:ATP binding"/>
    <property type="evidence" value="ECO:0007669"/>
    <property type="project" value="UniProtKB-KW"/>
</dbReference>
<dbReference type="Pfam" id="PF00176">
    <property type="entry name" value="SNF2-rel_dom"/>
    <property type="match status" value="1"/>
</dbReference>
<dbReference type="InterPro" id="IPR044078">
    <property type="entry name" value="Mot1_ATP-bd"/>
</dbReference>
<name>A0A8H7Q3T7_MORIS</name>
<proteinExistence type="predicted"/>
<dbReference type="GO" id="GO:0016887">
    <property type="term" value="F:ATP hydrolysis activity"/>
    <property type="evidence" value="ECO:0007669"/>
    <property type="project" value="InterPro"/>
</dbReference>
<comment type="subcellular location">
    <subcellularLocation>
        <location evidence="1">Nucleus</location>
    </subcellularLocation>
</comment>
<dbReference type="CDD" id="cd18793">
    <property type="entry name" value="SF2_C_SNF"/>
    <property type="match status" value="1"/>
</dbReference>
<reference evidence="14" key="1">
    <citation type="submission" date="2020-12" db="EMBL/GenBank/DDBJ databases">
        <title>Metabolic potential, ecology and presence of endohyphal bacteria is reflected in genomic diversity of Mucoromycotina.</title>
        <authorList>
            <person name="Muszewska A."/>
            <person name="Okrasinska A."/>
            <person name="Steczkiewicz K."/>
            <person name="Drgas O."/>
            <person name="Orlowska M."/>
            <person name="Perlinska-Lenart U."/>
            <person name="Aleksandrzak-Piekarczyk T."/>
            <person name="Szatraj K."/>
            <person name="Zielenkiewicz U."/>
            <person name="Pilsyk S."/>
            <person name="Malc E."/>
            <person name="Mieczkowski P."/>
            <person name="Kruszewska J.S."/>
            <person name="Biernat P."/>
            <person name="Pawlowska J."/>
        </authorList>
    </citation>
    <scope>NUCLEOTIDE SEQUENCE</scope>
    <source>
        <strain evidence="14">WA0000067209</strain>
    </source>
</reference>
<sequence length="1903" mass="211695">MATRLDRLVLLLDTGSTAAVRQTAAQQLGEIQKQHPSELYNLLSRVIVHLRSKSWETRVAAGQAIEAIAANVPEWDPPEEMKTEDSNSPPPAETHDVNKLTFATFDLSSVLVHGRLLLGSAGKEYDIDMSDMTPQERLALQRKNLKDRLGLGSQFMDVDLLDDMDVSSDLSKDAKSTKQPQTPPAQKFVPETPPPPPTPAVSQINMAGLSARERNMLKRKIKQDAKNKGKDKVRMLDLKSQRQPAEQADTKAFATPSPVKVENDANMENYDITPQPQSDKIVVESKVPPPVDTVAAEGPRNEWPFETVCEHLCMDLFDPSWEIRHGAGIGLRSVLKNQGRGAAKAAGLSIQANEAAHNQWLEDVAIRLLCLFILDRFADFVSDQVVCPVRETCSQTLGVLLQYMNPEAVKQVHSVLLQLIKQNDSAFKQKSIWEIRHAGLLGLKYAMAVRKDLVDILMDGTTDAVIMGLCDHDDDVRAVSAATLLPVTVEFVNLSSKERIRTLVNTLWDCLTDLKDDLTSSTGAIMDLIAKLFEQQTVMDIVREGHSLGTLVPRLYPFFRHIITSVRIAVLNTLITLLECKTGNEWVEENVYRLIFQNLVVEERDDVLARSIKAWDVITNTHYVDQQAILGGTQNRLGSWFEVTMTPIGQQLEVATHFYKPPGAFGSGGTVTAEAKLANGRKDKKATSDDDKGGYNLDAGMVLQDFSLVTPEKVMRGRVAAATALGKIMSIWPDETMEMSYYDVLITLLSSSWASKRQLAAIVIEEWAKAVMKARYNVKHHGDGDQIIVLAEKISFADRLSKVTVSSLENDGVMQVVPEQQQQQSGLPPGYYYELVFVLKRIRGESQSLLNAFMNEGKVPAAKIPTLPALVVGEAPIGPDAPEEELFSVETAGWVADACFNSLINQIGKVRGKAAVVTSLEERRKRIITSIGFYEDTKQKSDVNILASLAGAVIALGVLPTKLNPVIRSIMNSIKFEQNHEFQRRSASTLASLFALCSYAQGRVNPSDKIVKNLCTFLCCDPQLTPVFEDNQQLNGIQSLQKTDAPSNAKSSKDAQTLNSHLSEPELMRRGAETALKELCDRFGGNVFNIIPKLWECMAGRLQVTYGEDSPAVKDINAADETIVNDPTLGQEIVDALTVIRTVLPVLHETLASQVVSIAPFVAKSLQSRYSVIRFSAARCLAVICDVITVQGMRIIVEQVIPLLGDTRNDSKRQGAAEVIYHLVQLLDAKILPYVIFLIVPILGRMSDPDDSVRLVCTNCFALLIKLVPLEAGIPDPPGMSQELLAHRDEERQFLSQLMDPTKIESFSIPVKINAELRKYQQEGVSWLAFLNKFHLHGILCDDMGLGKTLQSICILASDHEMRSAAYVQGKETSPCPPSLVICPPTLSGHWYHEIKNYTNSLKPLMYTGGPAERKRLRSKIQDHDIIIMSYDIIRNDIEDLTKLTWNYCILDEGHIIKNGKTKITKAIKSVRADHRLILSGTPIQNNVLELWSLFDFLMPGFLGTEKIFNERFGKPILASRDSKSSSKEQEAGALALEALHKQVLPFLLRRLKEDVLHDLPPKIIQDYYCELSDLQKTLYEEFSKSQAKNTVEHELEDTEEKEGGNKAQHIFQALQYLRKLCNHPLLVVNERHPEYTKVMQRLEKNNASLHDIQNAPKLLALKQLLGDCGIGADTNDAETDPAAMAAGAVSQHRALIFCQLKTMLDIIENDVLKKLMPTVTYMRLDGSIDATKRHDIVQKFNADPSIDLLLLTTHVGGLGLNLTGADTVIFVEHDWNPMKDLQAMDRAHRIGQKKVVNVYRLITRGTLEEKIMGLQKFKLNIANTIVNQQNSGLQSMDTDQILDLFSVPGGASDEKAHKKKDVEGDAVKKGGPKAILDNLETLWDEKQYEEEYNIDNFISNLK</sequence>
<evidence type="ECO:0000256" key="3">
    <source>
        <dbReference type="ARBA" id="ARBA00022741"/>
    </source>
</evidence>
<keyword evidence="4" id="KW-0378">Hydrolase</keyword>
<dbReference type="SMART" id="SM00487">
    <property type="entry name" value="DEXDc"/>
    <property type="match status" value="1"/>
</dbReference>
<dbReference type="GO" id="GO:0004386">
    <property type="term" value="F:helicase activity"/>
    <property type="evidence" value="ECO:0007669"/>
    <property type="project" value="UniProtKB-KW"/>
</dbReference>
<dbReference type="SMART" id="SM00490">
    <property type="entry name" value="HELICc"/>
    <property type="match status" value="1"/>
</dbReference>
<dbReference type="GO" id="GO:0005634">
    <property type="term" value="C:nucleus"/>
    <property type="evidence" value="ECO:0007669"/>
    <property type="project" value="UniProtKB-SubCell"/>
</dbReference>
<dbReference type="InterPro" id="IPR027417">
    <property type="entry name" value="P-loop_NTPase"/>
</dbReference>
<evidence type="ECO:0000313" key="15">
    <source>
        <dbReference type="Proteomes" id="UP000654370"/>
    </source>
</evidence>
<organism evidence="14 15">
    <name type="scientific">Mortierella isabellina</name>
    <name type="common">Filamentous fungus</name>
    <name type="synonym">Umbelopsis isabellina</name>
    <dbReference type="NCBI Taxonomy" id="91625"/>
    <lineage>
        <taxon>Eukaryota</taxon>
        <taxon>Fungi</taxon>
        <taxon>Fungi incertae sedis</taxon>
        <taxon>Mucoromycota</taxon>
        <taxon>Mucoromycotina</taxon>
        <taxon>Umbelopsidomycetes</taxon>
        <taxon>Umbelopsidales</taxon>
        <taxon>Umbelopsidaceae</taxon>
        <taxon>Umbelopsis</taxon>
    </lineage>
</organism>
<feature type="region of interest" description="Disordered" evidence="11">
    <location>
        <begin position="169"/>
        <end position="203"/>
    </location>
</feature>
<dbReference type="InterPro" id="IPR011989">
    <property type="entry name" value="ARM-like"/>
</dbReference>
<dbReference type="Pfam" id="PF12054">
    <property type="entry name" value="DUF3535"/>
    <property type="match status" value="1"/>
</dbReference>
<evidence type="ECO:0000256" key="6">
    <source>
        <dbReference type="ARBA" id="ARBA00022840"/>
    </source>
</evidence>
<dbReference type="InterPro" id="IPR022707">
    <property type="entry name" value="Mot1_central_dom"/>
</dbReference>
<protein>
    <recommendedName>
        <fullName evidence="9">TATA-binding protein-associated factor mot1</fullName>
    </recommendedName>
    <alternativeName>
        <fullName evidence="10">Modifier of transcription 1</fullName>
    </alternativeName>
</protein>
<evidence type="ECO:0000256" key="2">
    <source>
        <dbReference type="ARBA" id="ARBA00022737"/>
    </source>
</evidence>
<dbReference type="FunFam" id="3.40.50.10810:FF:000009">
    <property type="entry name" value="B-TFIID TATA-box-binding protein-associated factor 1"/>
    <property type="match status" value="1"/>
</dbReference>
<comment type="caution">
    <text evidence="14">The sequence shown here is derived from an EMBL/GenBank/DDBJ whole genome shotgun (WGS) entry which is preliminary data.</text>
</comment>
<evidence type="ECO:0000256" key="9">
    <source>
        <dbReference type="ARBA" id="ARBA00073046"/>
    </source>
</evidence>
<dbReference type="Proteomes" id="UP000654370">
    <property type="component" value="Unassembled WGS sequence"/>
</dbReference>
<gene>
    <name evidence="14" type="ORF">INT43_000933</name>
</gene>
<keyword evidence="3" id="KW-0547">Nucleotide-binding</keyword>
<dbReference type="Gene3D" id="3.40.50.300">
    <property type="entry name" value="P-loop containing nucleotide triphosphate hydrolases"/>
    <property type="match status" value="1"/>
</dbReference>
<dbReference type="Gene3D" id="1.25.10.10">
    <property type="entry name" value="Leucine-rich Repeat Variant"/>
    <property type="match status" value="3"/>
</dbReference>
<evidence type="ECO:0000313" key="14">
    <source>
        <dbReference type="EMBL" id="KAG2185020.1"/>
    </source>
</evidence>
<feature type="domain" description="Helicase C-terminal" evidence="13">
    <location>
        <begin position="1681"/>
        <end position="1838"/>
    </location>
</feature>
<dbReference type="FunFam" id="3.40.50.300:FF:000428">
    <property type="entry name" value="TATA-binding protein-associated factor 172"/>
    <property type="match status" value="1"/>
</dbReference>
<dbReference type="OrthoDB" id="10252227at2759"/>
<dbReference type="PROSITE" id="PS51192">
    <property type="entry name" value="HELICASE_ATP_BIND_1"/>
    <property type="match status" value="1"/>
</dbReference>
<evidence type="ECO:0000256" key="11">
    <source>
        <dbReference type="SAM" id="MobiDB-lite"/>
    </source>
</evidence>
<feature type="region of interest" description="Disordered" evidence="11">
    <location>
        <begin position="1040"/>
        <end position="1064"/>
    </location>
</feature>
<dbReference type="InterPro" id="IPR014001">
    <property type="entry name" value="Helicase_ATP-bd"/>
</dbReference>
<evidence type="ECO:0000256" key="5">
    <source>
        <dbReference type="ARBA" id="ARBA00022806"/>
    </source>
</evidence>
<dbReference type="InterPro" id="IPR038718">
    <property type="entry name" value="SNF2-like_sf"/>
</dbReference>
<dbReference type="InterPro" id="IPR049730">
    <property type="entry name" value="SNF2/RAD54-like_C"/>
</dbReference>
<feature type="compositionally biased region" description="Polar residues" evidence="11">
    <location>
        <begin position="1040"/>
        <end position="1062"/>
    </location>
</feature>
<dbReference type="PROSITE" id="PS51194">
    <property type="entry name" value="HELICASE_CTER"/>
    <property type="match status" value="1"/>
</dbReference>
<evidence type="ECO:0000256" key="1">
    <source>
        <dbReference type="ARBA" id="ARBA00004123"/>
    </source>
</evidence>
<evidence type="ECO:0000259" key="13">
    <source>
        <dbReference type="PROSITE" id="PS51194"/>
    </source>
</evidence>
<dbReference type="InterPro" id="IPR044972">
    <property type="entry name" value="Mot1"/>
</dbReference>
<dbReference type="SUPFAM" id="SSF52540">
    <property type="entry name" value="P-loop containing nucleoside triphosphate hydrolases"/>
    <property type="match status" value="2"/>
</dbReference>
<dbReference type="Pfam" id="PF00271">
    <property type="entry name" value="Helicase_C"/>
    <property type="match status" value="1"/>
</dbReference>
<dbReference type="SUPFAM" id="SSF48371">
    <property type="entry name" value="ARM repeat"/>
    <property type="match status" value="1"/>
</dbReference>
<dbReference type="InterPro" id="IPR016024">
    <property type="entry name" value="ARM-type_fold"/>
</dbReference>